<feature type="non-terminal residue" evidence="1">
    <location>
        <position position="88"/>
    </location>
</feature>
<gene>
    <name evidence="1" type="ORF">DARMORV10_C05P36050.1</name>
</gene>
<protein>
    <submittedName>
        <fullName evidence="1">(rape) hypothetical protein</fullName>
    </submittedName>
</protein>
<name>A0A816L3D3_BRANA</name>
<reference evidence="1" key="1">
    <citation type="submission" date="2021-01" db="EMBL/GenBank/DDBJ databases">
        <authorList>
            <consortium name="Genoscope - CEA"/>
            <person name="William W."/>
        </authorList>
    </citation>
    <scope>NUCLEOTIDE SEQUENCE</scope>
</reference>
<dbReference type="EMBL" id="HG994369">
    <property type="protein sequence ID" value="CAF1929955.1"/>
    <property type="molecule type" value="Genomic_DNA"/>
</dbReference>
<sequence>STDFEEWSRTYSSVFHPREAETWSHSLYNFKVSCITASSLGVHQQVLVFNHVRNTYFTFSLEVGVLIAFSRSSSCQSKDVQCLLDFVK</sequence>
<accession>A0A816L3D3</accession>
<evidence type="ECO:0000313" key="1">
    <source>
        <dbReference type="EMBL" id="CAF1929955.1"/>
    </source>
</evidence>
<organism evidence="1">
    <name type="scientific">Brassica napus</name>
    <name type="common">Rape</name>
    <dbReference type="NCBI Taxonomy" id="3708"/>
    <lineage>
        <taxon>Eukaryota</taxon>
        <taxon>Viridiplantae</taxon>
        <taxon>Streptophyta</taxon>
        <taxon>Embryophyta</taxon>
        <taxon>Tracheophyta</taxon>
        <taxon>Spermatophyta</taxon>
        <taxon>Magnoliopsida</taxon>
        <taxon>eudicotyledons</taxon>
        <taxon>Gunneridae</taxon>
        <taxon>Pentapetalae</taxon>
        <taxon>rosids</taxon>
        <taxon>malvids</taxon>
        <taxon>Brassicales</taxon>
        <taxon>Brassicaceae</taxon>
        <taxon>Brassiceae</taxon>
        <taxon>Brassica</taxon>
    </lineage>
</organism>
<dbReference type="AlphaFoldDB" id="A0A816L3D3"/>
<proteinExistence type="predicted"/>
<dbReference type="Proteomes" id="UP001295469">
    <property type="component" value="Chromosome C05"/>
</dbReference>